<feature type="chain" id="PRO_5040992253" evidence="1">
    <location>
        <begin position="27"/>
        <end position="85"/>
    </location>
</feature>
<reference evidence="2" key="1">
    <citation type="submission" date="2022-07" db="EMBL/GenBank/DDBJ databases">
        <title>Genome analysis of Parmales, a sister group of diatoms, reveals the evolutionary specialization of diatoms from phago-mixotrophs to photoautotrophs.</title>
        <authorList>
            <person name="Ban H."/>
            <person name="Sato S."/>
            <person name="Yoshikawa S."/>
            <person name="Kazumasa Y."/>
            <person name="Nakamura Y."/>
            <person name="Ichinomiya M."/>
            <person name="Saitoh K."/>
            <person name="Sato N."/>
            <person name="Blanc-Mathieu R."/>
            <person name="Endo H."/>
            <person name="Kuwata A."/>
            <person name="Ogata H."/>
        </authorList>
    </citation>
    <scope>NUCLEOTIDE SEQUENCE</scope>
</reference>
<proteinExistence type="predicted"/>
<keyword evidence="3" id="KW-1185">Reference proteome</keyword>
<dbReference type="AlphaFoldDB" id="A0A9W7ACE3"/>
<protein>
    <submittedName>
        <fullName evidence="2">Uncharacterized protein</fullName>
    </submittedName>
</protein>
<comment type="caution">
    <text evidence="2">The sequence shown here is derived from an EMBL/GenBank/DDBJ whole genome shotgun (WGS) entry which is preliminary data.</text>
</comment>
<evidence type="ECO:0000313" key="3">
    <source>
        <dbReference type="Proteomes" id="UP001165082"/>
    </source>
</evidence>
<dbReference type="Proteomes" id="UP001165082">
    <property type="component" value="Unassembled WGS sequence"/>
</dbReference>
<feature type="signal peptide" evidence="1">
    <location>
        <begin position="1"/>
        <end position="26"/>
    </location>
</feature>
<sequence length="85" mass="9709">MFGLLRGMSQGLIVGTSTTLISCTLACVIEKQTCYYMNQYRPELFDNDYGRDLLAKHDRTKEQGYELVINTEQRSNTIEVLSLPI</sequence>
<dbReference type="EMBL" id="BRXZ01002784">
    <property type="protein sequence ID" value="GMH70116.1"/>
    <property type="molecule type" value="Genomic_DNA"/>
</dbReference>
<dbReference type="OrthoDB" id="10279190at2759"/>
<evidence type="ECO:0000256" key="1">
    <source>
        <dbReference type="SAM" id="SignalP"/>
    </source>
</evidence>
<organism evidence="2 3">
    <name type="scientific">Triparma retinervis</name>
    <dbReference type="NCBI Taxonomy" id="2557542"/>
    <lineage>
        <taxon>Eukaryota</taxon>
        <taxon>Sar</taxon>
        <taxon>Stramenopiles</taxon>
        <taxon>Ochrophyta</taxon>
        <taxon>Bolidophyceae</taxon>
        <taxon>Parmales</taxon>
        <taxon>Triparmaceae</taxon>
        <taxon>Triparma</taxon>
    </lineage>
</organism>
<evidence type="ECO:0000313" key="2">
    <source>
        <dbReference type="EMBL" id="GMH70116.1"/>
    </source>
</evidence>
<dbReference type="PROSITE" id="PS51257">
    <property type="entry name" value="PROKAR_LIPOPROTEIN"/>
    <property type="match status" value="1"/>
</dbReference>
<gene>
    <name evidence="2" type="ORF">TrRE_jg1020</name>
</gene>
<keyword evidence="1" id="KW-0732">Signal</keyword>
<accession>A0A9W7ACE3</accession>
<name>A0A9W7ACE3_9STRA</name>